<accession>A0A0C2ZB22</accession>
<dbReference type="Proteomes" id="UP000053989">
    <property type="component" value="Unassembled WGS sequence"/>
</dbReference>
<reference evidence="3" key="2">
    <citation type="submission" date="2015-01" db="EMBL/GenBank/DDBJ databases">
        <title>Evolutionary Origins and Diversification of the Mycorrhizal Mutualists.</title>
        <authorList>
            <consortium name="DOE Joint Genome Institute"/>
            <consortium name="Mycorrhizal Genomics Consortium"/>
            <person name="Kohler A."/>
            <person name="Kuo A."/>
            <person name="Nagy L.G."/>
            <person name="Floudas D."/>
            <person name="Copeland A."/>
            <person name="Barry K.W."/>
            <person name="Cichocki N."/>
            <person name="Veneault-Fourrey C."/>
            <person name="LaButti K."/>
            <person name="Lindquist E.A."/>
            <person name="Lipzen A."/>
            <person name="Lundell T."/>
            <person name="Morin E."/>
            <person name="Murat C."/>
            <person name="Riley R."/>
            <person name="Ohm R."/>
            <person name="Sun H."/>
            <person name="Tunlid A."/>
            <person name="Henrissat B."/>
            <person name="Grigoriev I.V."/>
            <person name="Hibbett D.S."/>
            <person name="Martin F."/>
        </authorList>
    </citation>
    <scope>NUCLEOTIDE SEQUENCE [LARGE SCALE GENOMIC DNA]</scope>
    <source>
        <strain evidence="3">Foug A</strain>
    </source>
</reference>
<dbReference type="AlphaFoldDB" id="A0A0C2ZB22"/>
<reference evidence="2 3" key="1">
    <citation type="submission" date="2014-04" db="EMBL/GenBank/DDBJ databases">
        <authorList>
            <consortium name="DOE Joint Genome Institute"/>
            <person name="Kuo A."/>
            <person name="Kohler A."/>
            <person name="Nagy L.G."/>
            <person name="Floudas D."/>
            <person name="Copeland A."/>
            <person name="Barry K.W."/>
            <person name="Cichocki N."/>
            <person name="Veneault-Fourrey C."/>
            <person name="LaButti K."/>
            <person name="Lindquist E.A."/>
            <person name="Lipzen A."/>
            <person name="Lundell T."/>
            <person name="Morin E."/>
            <person name="Murat C."/>
            <person name="Sun H."/>
            <person name="Tunlid A."/>
            <person name="Henrissat B."/>
            <person name="Grigoriev I.V."/>
            <person name="Hibbett D.S."/>
            <person name="Martin F."/>
            <person name="Nordberg H.P."/>
            <person name="Cantor M.N."/>
            <person name="Hua S.X."/>
        </authorList>
    </citation>
    <scope>NUCLEOTIDE SEQUENCE [LARGE SCALE GENOMIC DNA]</scope>
    <source>
        <strain evidence="2 3">Foug A</strain>
    </source>
</reference>
<name>A0A0C2ZB22_9AGAM</name>
<evidence type="ECO:0000313" key="2">
    <source>
        <dbReference type="EMBL" id="KIM50272.1"/>
    </source>
</evidence>
<dbReference type="EMBL" id="KN822541">
    <property type="protein sequence ID" value="KIM50272.1"/>
    <property type="molecule type" value="Genomic_DNA"/>
</dbReference>
<protein>
    <submittedName>
        <fullName evidence="2">Uncharacterized protein</fullName>
    </submittedName>
</protein>
<evidence type="ECO:0000256" key="1">
    <source>
        <dbReference type="SAM" id="MobiDB-lite"/>
    </source>
</evidence>
<feature type="compositionally biased region" description="Polar residues" evidence="1">
    <location>
        <begin position="18"/>
        <end position="34"/>
    </location>
</feature>
<proteinExistence type="predicted"/>
<feature type="region of interest" description="Disordered" evidence="1">
    <location>
        <begin position="1"/>
        <end position="34"/>
    </location>
</feature>
<sequence>MTIQYSRYEDLERPESMTVPSWKNSTQEAQTPDTTGFIQNRTSRLLEGNARKGPSATANTLFNTMEILKHYQCICRQQYLKLRLKSVPSRTPKKF</sequence>
<keyword evidence="3" id="KW-1185">Reference proteome</keyword>
<evidence type="ECO:0000313" key="3">
    <source>
        <dbReference type="Proteomes" id="UP000053989"/>
    </source>
</evidence>
<gene>
    <name evidence="2" type="ORF">SCLCIDRAFT_922505</name>
</gene>
<dbReference type="HOGENOM" id="CLU_2374040_0_0_1"/>
<dbReference type="InParanoid" id="A0A0C2ZB22"/>
<organism evidence="2 3">
    <name type="scientific">Scleroderma citrinum Foug A</name>
    <dbReference type="NCBI Taxonomy" id="1036808"/>
    <lineage>
        <taxon>Eukaryota</taxon>
        <taxon>Fungi</taxon>
        <taxon>Dikarya</taxon>
        <taxon>Basidiomycota</taxon>
        <taxon>Agaricomycotina</taxon>
        <taxon>Agaricomycetes</taxon>
        <taxon>Agaricomycetidae</taxon>
        <taxon>Boletales</taxon>
        <taxon>Sclerodermatineae</taxon>
        <taxon>Sclerodermataceae</taxon>
        <taxon>Scleroderma</taxon>
    </lineage>
</organism>